<evidence type="ECO:0000313" key="3">
    <source>
        <dbReference type="Proteomes" id="UP000809789"/>
    </source>
</evidence>
<dbReference type="EMBL" id="JAESVG020000006">
    <property type="protein sequence ID" value="KAG8626961.1"/>
    <property type="molecule type" value="Genomic_DNA"/>
</dbReference>
<dbReference type="AlphaFoldDB" id="A0A8K0L3E0"/>
<sequence>MADLPPALLDLLSTSLILRQTAPYLNPSSLLSLASTSKDFRILITRSQEACSYLDLRTVRSAILDVSPIDKGGQSFRAERMDESLTEDEFYCGPLRGIFSKLARPSLNILRFVRVLILDGLSVPADLVREIISEDRFNVKLLSLRKCEHLNERKLCQVLQYAVRPGRRDGTPKLKGLYIFGPKDSTAATVSIESDQQPEISGGQGVTMSEGAQIGGEAPTKPDFIKLGLPEDRWYRSMGRVIRPPISDWADTMQACADIISFDAVLCRGPRHDPRAGKDYLQPTVATVALGPAGCETCGSCPEEPAVYGRDRESALPLLAPPPLHAATAKAAQQPQSRLNDAEARTYPKLILRCEECLRGRWCERCNKWWCETCYSEPVSRAASQPTARRASDSDHPVAFERGRGDDVKVGVHRDCFGCGRTCAECKTRYIRKCRQCGQEYCIVDNRGTNAFECDWCSLSGRRTRELY</sequence>
<feature type="region of interest" description="Disordered" evidence="1">
    <location>
        <begin position="195"/>
        <end position="222"/>
    </location>
</feature>
<dbReference type="OrthoDB" id="5345494at2759"/>
<protein>
    <recommendedName>
        <fullName evidence="4">F-box domain-containing protein</fullName>
    </recommendedName>
</protein>
<reference evidence="2" key="1">
    <citation type="submission" date="2021-07" db="EMBL/GenBank/DDBJ databases">
        <title>Elsinoe batatas strain:CRI-CJ2 Genome sequencing and assembly.</title>
        <authorList>
            <person name="Huang L."/>
        </authorList>
    </citation>
    <scope>NUCLEOTIDE SEQUENCE</scope>
    <source>
        <strain evidence="2">CRI-CJ2</strain>
    </source>
</reference>
<organism evidence="2 3">
    <name type="scientific">Elsinoe batatas</name>
    <dbReference type="NCBI Taxonomy" id="2601811"/>
    <lineage>
        <taxon>Eukaryota</taxon>
        <taxon>Fungi</taxon>
        <taxon>Dikarya</taxon>
        <taxon>Ascomycota</taxon>
        <taxon>Pezizomycotina</taxon>
        <taxon>Dothideomycetes</taxon>
        <taxon>Dothideomycetidae</taxon>
        <taxon>Myriangiales</taxon>
        <taxon>Elsinoaceae</taxon>
        <taxon>Elsinoe</taxon>
    </lineage>
</organism>
<evidence type="ECO:0000256" key="1">
    <source>
        <dbReference type="SAM" id="MobiDB-lite"/>
    </source>
</evidence>
<evidence type="ECO:0000313" key="2">
    <source>
        <dbReference type="EMBL" id="KAG8626961.1"/>
    </source>
</evidence>
<keyword evidence="3" id="KW-1185">Reference proteome</keyword>
<comment type="caution">
    <text evidence="2">The sequence shown here is derived from an EMBL/GenBank/DDBJ whole genome shotgun (WGS) entry which is preliminary data.</text>
</comment>
<gene>
    <name evidence="2" type="ORF">KVT40_005906</name>
</gene>
<name>A0A8K0L3E0_9PEZI</name>
<proteinExistence type="predicted"/>
<accession>A0A8K0L3E0</accession>
<evidence type="ECO:0008006" key="4">
    <source>
        <dbReference type="Google" id="ProtNLM"/>
    </source>
</evidence>
<dbReference type="Proteomes" id="UP000809789">
    <property type="component" value="Unassembled WGS sequence"/>
</dbReference>